<keyword evidence="2" id="KW-1185">Reference proteome</keyword>
<dbReference type="OrthoDB" id="201504at2759"/>
<dbReference type="Pfam" id="PF06966">
    <property type="entry name" value="DUF1295"/>
    <property type="match status" value="1"/>
</dbReference>
<dbReference type="PANTHER" id="PTHR32251">
    <property type="entry name" value="3-OXO-5-ALPHA-STEROID 4-DEHYDROGENASE"/>
    <property type="match status" value="1"/>
</dbReference>
<comment type="caution">
    <text evidence="1">The sequence shown here is derived from an EMBL/GenBank/DDBJ whole genome shotgun (WGS) entry which is preliminary data.</text>
</comment>
<dbReference type="InterPro" id="IPR010721">
    <property type="entry name" value="UstE-like"/>
</dbReference>
<dbReference type="EMBL" id="NPHW01004881">
    <property type="protein sequence ID" value="OXV07405.1"/>
    <property type="molecule type" value="Genomic_DNA"/>
</dbReference>
<evidence type="ECO:0000313" key="1">
    <source>
        <dbReference type="EMBL" id="OXV07405.1"/>
    </source>
</evidence>
<dbReference type="PANTHER" id="PTHR32251:SF23">
    <property type="entry name" value="3-OXO-5-ALPHA-STEROID 4-DEHYDROGENASE (DUF1295)"/>
    <property type="match status" value="1"/>
</dbReference>
<feature type="non-terminal residue" evidence="1">
    <location>
        <position position="1"/>
    </location>
</feature>
<evidence type="ECO:0000313" key="2">
    <source>
        <dbReference type="Proteomes" id="UP000243515"/>
    </source>
</evidence>
<sequence>IDEQARLTFNYWRKRGFQIGSEDYIPLGDSSLSDEPDSISSLERLLYLSWHFGIPDLVFSRLLLFFVFIELVADEQQWRFQRAKRACLGAARVPDEFRDRFTPEDLDRGFVISGLWSLCRHPNFAAEQSIWLGLYLWACYRTDTYLHWSGIGALAYLLLFQGSTNLTASISAAKYPEYEEYRASREIHPATISRTPEIQRDHPGCREEWERRMKQQH</sequence>
<evidence type="ECO:0008006" key="3">
    <source>
        <dbReference type="Google" id="ProtNLM"/>
    </source>
</evidence>
<protein>
    <recommendedName>
        <fullName evidence="3">Steroid 5-alpha reductase C-terminal domain-containing protein</fullName>
    </recommendedName>
</protein>
<accession>A0A232LTC5</accession>
<proteinExistence type="predicted"/>
<reference evidence="1 2" key="1">
    <citation type="journal article" date="2015" name="Environ. Microbiol.">
        <title>Metagenome sequence of Elaphomyces granulatus from sporocarp tissue reveals Ascomycota ectomycorrhizal fingerprints of genome expansion and a Proteobacteria-rich microbiome.</title>
        <authorList>
            <person name="Quandt C.A."/>
            <person name="Kohler A."/>
            <person name="Hesse C.N."/>
            <person name="Sharpton T.J."/>
            <person name="Martin F."/>
            <person name="Spatafora J.W."/>
        </authorList>
    </citation>
    <scope>NUCLEOTIDE SEQUENCE [LARGE SCALE GENOMIC DNA]</scope>
    <source>
        <strain evidence="1 2">OSC145934</strain>
    </source>
</reference>
<dbReference type="GO" id="GO:0016020">
    <property type="term" value="C:membrane"/>
    <property type="evidence" value="ECO:0007669"/>
    <property type="project" value="TreeGrafter"/>
</dbReference>
<name>A0A232LTC5_9EURO</name>
<dbReference type="Gene3D" id="1.20.120.1630">
    <property type="match status" value="1"/>
</dbReference>
<dbReference type="Proteomes" id="UP000243515">
    <property type="component" value="Unassembled WGS sequence"/>
</dbReference>
<dbReference type="AlphaFoldDB" id="A0A232LTC5"/>
<organism evidence="1 2">
    <name type="scientific">Elaphomyces granulatus</name>
    <dbReference type="NCBI Taxonomy" id="519963"/>
    <lineage>
        <taxon>Eukaryota</taxon>
        <taxon>Fungi</taxon>
        <taxon>Dikarya</taxon>
        <taxon>Ascomycota</taxon>
        <taxon>Pezizomycotina</taxon>
        <taxon>Eurotiomycetes</taxon>
        <taxon>Eurotiomycetidae</taxon>
        <taxon>Eurotiales</taxon>
        <taxon>Elaphomycetaceae</taxon>
        <taxon>Elaphomyces</taxon>
    </lineage>
</organism>
<gene>
    <name evidence="1" type="ORF">Egran_04830</name>
</gene>